<dbReference type="RefSeq" id="WP_249700455.1">
    <property type="nucleotide sequence ID" value="NZ_JAMFLX010000020.1"/>
</dbReference>
<evidence type="ECO:0000313" key="2">
    <source>
        <dbReference type="Proteomes" id="UP001203338"/>
    </source>
</evidence>
<reference evidence="1 2" key="1">
    <citation type="submission" date="2022-05" db="EMBL/GenBank/DDBJ databases">
        <authorList>
            <person name="Park J.-S."/>
        </authorList>
    </citation>
    <scope>NUCLEOTIDE SEQUENCE [LARGE SCALE GENOMIC DNA]</scope>
    <source>
        <strain evidence="1 2">2012CJ34-2</strain>
    </source>
</reference>
<keyword evidence="2" id="KW-1185">Reference proteome</keyword>
<accession>A0ABT0PJF3</accession>
<sequence>MSSASGPAGRTVINRLQSKPHGFELPQVFRIFRRLEKYVDWPVEIDITVSPMPRYSHYEILSVTRHHCGWRVECRAPALTGSRGVLPFYLRDTALALEIENGDRAMADFFSMFEAPWLSRLARGCSKYDLCALNEEPRRGYEHHGVHVSTLLEKLLPQARMGVYTRTDLLRYTCLMGRWHRHLEGLRAVLSDYFQLKVVVRAATPRRHRLAENSLVKLGATGVNNELGHAMLLGSGGYLDSWRIDILLMPVNNRELMDILNNPSLIRAVSHITGLYLGDGTPSTVYVMAHRRFLHTPPISSKTLFAQLGQSFCLAPERHPDGVVRIRMCV</sequence>
<dbReference type="Pfam" id="PF06996">
    <property type="entry name" value="T6SS_TssG"/>
    <property type="match status" value="1"/>
</dbReference>
<gene>
    <name evidence="1" type="ORF">M3P05_14365</name>
</gene>
<proteinExistence type="predicted"/>
<dbReference type="PANTHER" id="PTHR35564:SF4">
    <property type="entry name" value="CYTOPLASMIC PROTEIN"/>
    <property type="match status" value="1"/>
</dbReference>
<evidence type="ECO:0000313" key="1">
    <source>
        <dbReference type="EMBL" id="MCL6271106.1"/>
    </source>
</evidence>
<protein>
    <submittedName>
        <fullName evidence="1">Type VI secretion system baseplate subunit TssG</fullName>
    </submittedName>
</protein>
<dbReference type="PANTHER" id="PTHR35564">
    <property type="match status" value="1"/>
</dbReference>
<dbReference type="EMBL" id="JAMFLX010000020">
    <property type="protein sequence ID" value="MCL6271106.1"/>
    <property type="molecule type" value="Genomic_DNA"/>
</dbReference>
<organism evidence="1 2">
    <name type="scientific">Parendozoicomonas callyspongiae</name>
    <dbReference type="NCBI Taxonomy" id="2942213"/>
    <lineage>
        <taxon>Bacteria</taxon>
        <taxon>Pseudomonadati</taxon>
        <taxon>Pseudomonadota</taxon>
        <taxon>Gammaproteobacteria</taxon>
        <taxon>Oceanospirillales</taxon>
        <taxon>Endozoicomonadaceae</taxon>
        <taxon>Parendozoicomonas</taxon>
    </lineage>
</organism>
<dbReference type="InterPro" id="IPR010732">
    <property type="entry name" value="T6SS_TssG-like"/>
</dbReference>
<comment type="caution">
    <text evidence="1">The sequence shown here is derived from an EMBL/GenBank/DDBJ whole genome shotgun (WGS) entry which is preliminary data.</text>
</comment>
<dbReference type="Proteomes" id="UP001203338">
    <property type="component" value="Unassembled WGS sequence"/>
</dbReference>
<name>A0ABT0PJF3_9GAMM</name>